<dbReference type="EMBL" id="JACHNH010000001">
    <property type="protein sequence ID" value="MBB4761950.1"/>
    <property type="molecule type" value="Genomic_DNA"/>
</dbReference>
<gene>
    <name evidence="3" type="ORF">BJ971_002506</name>
</gene>
<evidence type="ECO:0000256" key="1">
    <source>
        <dbReference type="SAM" id="MobiDB-lite"/>
    </source>
</evidence>
<evidence type="ECO:0000313" key="4">
    <source>
        <dbReference type="Proteomes" id="UP000578112"/>
    </source>
</evidence>
<dbReference type="RefSeq" id="WP_184992699.1">
    <property type="nucleotide sequence ID" value="NZ_BOMK01000002.1"/>
</dbReference>
<protein>
    <recommendedName>
        <fullName evidence="5">Lipoprotein</fullName>
    </recommendedName>
</protein>
<reference evidence="3 4" key="1">
    <citation type="submission" date="2020-08" db="EMBL/GenBank/DDBJ databases">
        <title>Sequencing the genomes of 1000 actinobacteria strains.</title>
        <authorList>
            <person name="Klenk H.-P."/>
        </authorList>
    </citation>
    <scope>NUCLEOTIDE SEQUENCE [LARGE SCALE GENOMIC DNA]</scope>
    <source>
        <strain evidence="3 4">DSM 43149</strain>
    </source>
</reference>
<name>A0A7W7HWA6_9ACTN</name>
<feature type="chain" id="PRO_5038778334" description="Lipoprotein" evidence="2">
    <location>
        <begin position="32"/>
        <end position="258"/>
    </location>
</feature>
<organism evidence="3 4">
    <name type="scientific">Actinoplanes digitatis</name>
    <dbReference type="NCBI Taxonomy" id="1868"/>
    <lineage>
        <taxon>Bacteria</taxon>
        <taxon>Bacillati</taxon>
        <taxon>Actinomycetota</taxon>
        <taxon>Actinomycetes</taxon>
        <taxon>Micromonosporales</taxon>
        <taxon>Micromonosporaceae</taxon>
        <taxon>Actinoplanes</taxon>
    </lineage>
</organism>
<sequence>MNRRSAGDRLRRVAPVLLAAHLALVACESSAGGTPVASAGSPSSAAPAVTSAAPSPSPAPVKPRISKAGLAYFFTVAFGAEYRDKVKVIKMWAKPEVGIRVHGGSAKSRSCLNKVISDFNSLTATTDLKLTKGAADIELHFAPVAKFRSLEPWYISGNDGYVAARWADGYTITSANVLIRSSGISERIRCHLIREELTQGMGMLRDSDKYPESIFYGQYWSAPTRYSALDKEVIRLLYSGAVGPGDDKARVKKAVTVR</sequence>
<dbReference type="InterPro" id="IPR021323">
    <property type="entry name" value="DUF2927"/>
</dbReference>
<evidence type="ECO:0008006" key="5">
    <source>
        <dbReference type="Google" id="ProtNLM"/>
    </source>
</evidence>
<keyword evidence="4" id="KW-1185">Reference proteome</keyword>
<comment type="caution">
    <text evidence="3">The sequence shown here is derived from an EMBL/GenBank/DDBJ whole genome shotgun (WGS) entry which is preliminary data.</text>
</comment>
<evidence type="ECO:0000313" key="3">
    <source>
        <dbReference type="EMBL" id="MBB4761950.1"/>
    </source>
</evidence>
<dbReference type="PROSITE" id="PS51257">
    <property type="entry name" value="PROKAR_LIPOPROTEIN"/>
    <property type="match status" value="1"/>
</dbReference>
<evidence type="ECO:0000256" key="2">
    <source>
        <dbReference type="SAM" id="SignalP"/>
    </source>
</evidence>
<feature type="signal peptide" evidence="2">
    <location>
        <begin position="1"/>
        <end position="31"/>
    </location>
</feature>
<feature type="compositionally biased region" description="Low complexity" evidence="1">
    <location>
        <begin position="36"/>
        <end position="54"/>
    </location>
</feature>
<dbReference type="AlphaFoldDB" id="A0A7W7HWA6"/>
<feature type="region of interest" description="Disordered" evidence="1">
    <location>
        <begin position="36"/>
        <end position="61"/>
    </location>
</feature>
<dbReference type="Pfam" id="PF11150">
    <property type="entry name" value="DUF2927"/>
    <property type="match status" value="1"/>
</dbReference>
<keyword evidence="2" id="KW-0732">Signal</keyword>
<dbReference type="Proteomes" id="UP000578112">
    <property type="component" value="Unassembled WGS sequence"/>
</dbReference>
<accession>A0A7W7HWA6</accession>
<proteinExistence type="predicted"/>